<name>A0ABY3D7Z5_9PSED</name>
<dbReference type="Proteomes" id="UP001165882">
    <property type="component" value="Unassembled WGS sequence"/>
</dbReference>
<keyword evidence="2" id="KW-1185">Reference proteome</keyword>
<reference evidence="1 2" key="1">
    <citation type="journal article" date="2019" name="Biocontrol Sci. Technol.">
        <title>Pseudomonas putida strain B2017 produced as technical grade active ingredient controls fungal and bacterial crop diseases.</title>
        <authorList>
            <person name="Oliver C."/>
            <person name="Hernandez I."/>
            <person name="Caminal M."/>
            <person name="Lara J.M."/>
            <person name="Fernandez C."/>
        </authorList>
    </citation>
    <scope>NUCLEOTIDE SEQUENCE [LARGE SCALE GENOMIC DNA]</scope>
    <source>
        <strain evidence="1 2">B2017</strain>
    </source>
</reference>
<evidence type="ECO:0008006" key="3">
    <source>
        <dbReference type="Google" id="ProtNLM"/>
    </source>
</evidence>
<comment type="caution">
    <text evidence="1">The sequence shown here is derived from an EMBL/GenBank/DDBJ whole genome shotgun (WGS) entry which is preliminary data.</text>
</comment>
<gene>
    <name evidence="1" type="ORF">DZA28_18010</name>
</gene>
<evidence type="ECO:0000313" key="1">
    <source>
        <dbReference type="EMBL" id="TRZ61736.1"/>
    </source>
</evidence>
<evidence type="ECO:0000313" key="2">
    <source>
        <dbReference type="Proteomes" id="UP001165882"/>
    </source>
</evidence>
<protein>
    <recommendedName>
        <fullName evidence="3">Transposase</fullName>
    </recommendedName>
</protein>
<accession>A0ABY3D7Z5</accession>
<dbReference type="EMBL" id="QWEF01000001">
    <property type="protein sequence ID" value="TRZ61736.1"/>
    <property type="molecule type" value="Genomic_DNA"/>
</dbReference>
<sequence length="85" mass="10075">MPGQRYCQIMFQRIQLLVGDALIMLPEQSDSRRRALMSRFNLVKGLSRKLNNHRVVEYWLVLRRWQASEPSILGYRSLMAFYLSA</sequence>
<organism evidence="1 2">
    <name type="scientific">Pseudomonas alloputida</name>
    <dbReference type="NCBI Taxonomy" id="1940621"/>
    <lineage>
        <taxon>Bacteria</taxon>
        <taxon>Pseudomonadati</taxon>
        <taxon>Pseudomonadota</taxon>
        <taxon>Gammaproteobacteria</taxon>
        <taxon>Pseudomonadales</taxon>
        <taxon>Pseudomonadaceae</taxon>
        <taxon>Pseudomonas</taxon>
    </lineage>
</organism>
<proteinExistence type="predicted"/>